<organism evidence="4 5">
    <name type="scientific">Klebsormidium nitens</name>
    <name type="common">Green alga</name>
    <name type="synonym">Ulothrix nitens</name>
    <dbReference type="NCBI Taxonomy" id="105231"/>
    <lineage>
        <taxon>Eukaryota</taxon>
        <taxon>Viridiplantae</taxon>
        <taxon>Streptophyta</taxon>
        <taxon>Klebsormidiophyceae</taxon>
        <taxon>Klebsormidiales</taxon>
        <taxon>Klebsormidiaceae</taxon>
        <taxon>Klebsormidium</taxon>
    </lineage>
</organism>
<sequence>MPHSLSPRERSPGPPSGSSRRKERTSLLVRNLPRSMRQEELRYAFTRFGPMRDAYIPRDYYTGESRGFGFVEFDDPRDASDAQYDMDRSVLAGREITVVFAEERRKAPDEMRTRERTSRPPPRDSREPRDPDRRRRSYSPRRRDSPPRRDVSPPPRDQSPPRARDERERNRSPTRSPPPKRTPSPRTGSRSPSR</sequence>
<dbReference type="InterPro" id="IPR035979">
    <property type="entry name" value="RBD_domain_sf"/>
</dbReference>
<dbReference type="OMA" id="AMYSLDR"/>
<evidence type="ECO:0000313" key="4">
    <source>
        <dbReference type="EMBL" id="GAQ87189.1"/>
    </source>
</evidence>
<dbReference type="SUPFAM" id="SSF54928">
    <property type="entry name" value="RNA-binding domain, RBD"/>
    <property type="match status" value="1"/>
</dbReference>
<dbReference type="SMART" id="SM00360">
    <property type="entry name" value="RRM"/>
    <property type="match status" value="1"/>
</dbReference>
<feature type="compositionally biased region" description="Basic and acidic residues" evidence="2">
    <location>
        <begin position="162"/>
        <end position="171"/>
    </location>
</feature>
<protein>
    <submittedName>
        <fullName evidence="4">RRM superfamily protein</fullName>
    </submittedName>
</protein>
<dbReference type="Proteomes" id="UP000054558">
    <property type="component" value="Unassembled WGS sequence"/>
</dbReference>
<dbReference type="GO" id="GO:0003729">
    <property type="term" value="F:mRNA binding"/>
    <property type="evidence" value="ECO:0000318"/>
    <property type="project" value="GO_Central"/>
</dbReference>
<dbReference type="PANTHER" id="PTHR48034">
    <property type="entry name" value="TRANSFORMER-2 SEX-DETERMINING PROTEIN-RELATED"/>
    <property type="match status" value="1"/>
</dbReference>
<evidence type="ECO:0000256" key="1">
    <source>
        <dbReference type="PROSITE-ProRule" id="PRU00176"/>
    </source>
</evidence>
<dbReference type="AlphaFoldDB" id="A0A1Y1ICM0"/>
<dbReference type="GO" id="GO:0016607">
    <property type="term" value="C:nuclear speck"/>
    <property type="evidence" value="ECO:0000318"/>
    <property type="project" value="GO_Central"/>
</dbReference>
<evidence type="ECO:0000259" key="3">
    <source>
        <dbReference type="PROSITE" id="PS50102"/>
    </source>
</evidence>
<dbReference type="Gene3D" id="3.30.70.330">
    <property type="match status" value="1"/>
</dbReference>
<feature type="compositionally biased region" description="Basic and acidic residues" evidence="2">
    <location>
        <begin position="1"/>
        <end position="11"/>
    </location>
</feature>
<dbReference type="InterPro" id="IPR012677">
    <property type="entry name" value="Nucleotide-bd_a/b_plait_sf"/>
</dbReference>
<dbReference type="InterPro" id="IPR000504">
    <property type="entry name" value="RRM_dom"/>
</dbReference>
<name>A0A1Y1ICM0_KLENI</name>
<evidence type="ECO:0000256" key="2">
    <source>
        <dbReference type="SAM" id="MobiDB-lite"/>
    </source>
</evidence>
<feature type="region of interest" description="Disordered" evidence="2">
    <location>
        <begin position="98"/>
        <end position="194"/>
    </location>
</feature>
<keyword evidence="1" id="KW-0694">RNA-binding</keyword>
<feature type="region of interest" description="Disordered" evidence="2">
    <location>
        <begin position="1"/>
        <end position="27"/>
    </location>
</feature>
<feature type="compositionally biased region" description="Low complexity" evidence="2">
    <location>
        <begin position="184"/>
        <end position="194"/>
    </location>
</feature>
<evidence type="ECO:0000313" key="5">
    <source>
        <dbReference type="Proteomes" id="UP000054558"/>
    </source>
</evidence>
<keyword evidence="5" id="KW-1185">Reference proteome</keyword>
<accession>A0A1Y1ICM0</accession>
<dbReference type="STRING" id="105231.A0A1Y1ICM0"/>
<feature type="compositionally biased region" description="Basic and acidic residues" evidence="2">
    <location>
        <begin position="141"/>
        <end position="151"/>
    </location>
</feature>
<dbReference type="OrthoDB" id="439808at2759"/>
<feature type="domain" description="RRM" evidence="3">
    <location>
        <begin position="25"/>
        <end position="103"/>
    </location>
</feature>
<reference evidence="4 5" key="1">
    <citation type="journal article" date="2014" name="Nat. Commun.">
        <title>Klebsormidium flaccidum genome reveals primary factors for plant terrestrial adaptation.</title>
        <authorList>
            <person name="Hori K."/>
            <person name="Maruyama F."/>
            <person name="Fujisawa T."/>
            <person name="Togashi T."/>
            <person name="Yamamoto N."/>
            <person name="Seo M."/>
            <person name="Sato S."/>
            <person name="Yamada T."/>
            <person name="Mori H."/>
            <person name="Tajima N."/>
            <person name="Moriyama T."/>
            <person name="Ikeuchi M."/>
            <person name="Watanabe M."/>
            <person name="Wada H."/>
            <person name="Kobayashi K."/>
            <person name="Saito M."/>
            <person name="Masuda T."/>
            <person name="Sasaki-Sekimoto Y."/>
            <person name="Mashiguchi K."/>
            <person name="Awai K."/>
            <person name="Shimojima M."/>
            <person name="Masuda S."/>
            <person name="Iwai M."/>
            <person name="Nobusawa T."/>
            <person name="Narise T."/>
            <person name="Kondo S."/>
            <person name="Saito H."/>
            <person name="Sato R."/>
            <person name="Murakawa M."/>
            <person name="Ihara Y."/>
            <person name="Oshima-Yamada Y."/>
            <person name="Ohtaka K."/>
            <person name="Satoh M."/>
            <person name="Sonobe K."/>
            <person name="Ishii M."/>
            <person name="Ohtani R."/>
            <person name="Kanamori-Sato M."/>
            <person name="Honoki R."/>
            <person name="Miyazaki D."/>
            <person name="Mochizuki H."/>
            <person name="Umetsu J."/>
            <person name="Higashi K."/>
            <person name="Shibata D."/>
            <person name="Kamiya Y."/>
            <person name="Sato N."/>
            <person name="Nakamura Y."/>
            <person name="Tabata S."/>
            <person name="Ida S."/>
            <person name="Kurokawa K."/>
            <person name="Ohta H."/>
        </authorList>
    </citation>
    <scope>NUCLEOTIDE SEQUENCE [LARGE SCALE GENOMIC DNA]</scope>
    <source>
        <strain evidence="4 5">NIES-2285</strain>
    </source>
</reference>
<dbReference type="InterPro" id="IPR050441">
    <property type="entry name" value="RBM"/>
</dbReference>
<proteinExistence type="predicted"/>
<dbReference type="PROSITE" id="PS50102">
    <property type="entry name" value="RRM"/>
    <property type="match status" value="1"/>
</dbReference>
<feature type="compositionally biased region" description="Basic and acidic residues" evidence="2">
    <location>
        <begin position="101"/>
        <end position="133"/>
    </location>
</feature>
<dbReference type="Pfam" id="PF00076">
    <property type="entry name" value="RRM_1"/>
    <property type="match status" value="1"/>
</dbReference>
<dbReference type="EMBL" id="DF237286">
    <property type="protein sequence ID" value="GAQ87189.1"/>
    <property type="molecule type" value="Genomic_DNA"/>
</dbReference>
<gene>
    <name evidence="4" type="ORF">KFL_003370030</name>
</gene>
<dbReference type="GO" id="GO:0000381">
    <property type="term" value="P:regulation of alternative mRNA splicing, via spliceosome"/>
    <property type="evidence" value="ECO:0000318"/>
    <property type="project" value="GO_Central"/>
</dbReference>